<dbReference type="RefSeq" id="WP_132872342.1">
    <property type="nucleotide sequence ID" value="NZ_SMGG01000003.1"/>
</dbReference>
<dbReference type="Proteomes" id="UP000294614">
    <property type="component" value="Unassembled WGS sequence"/>
</dbReference>
<accession>A0A4R1KE51</accession>
<dbReference type="InterPro" id="IPR003331">
    <property type="entry name" value="UDP_GlcNAc_Epimerase_2_dom"/>
</dbReference>
<keyword evidence="3" id="KW-1185">Reference proteome</keyword>
<dbReference type="NCBIfam" id="TIGR03568">
    <property type="entry name" value="NeuC_NnaA"/>
    <property type="match status" value="1"/>
</dbReference>
<dbReference type="Pfam" id="PF02350">
    <property type="entry name" value="Epimerase_2"/>
    <property type="match status" value="1"/>
</dbReference>
<dbReference type="GO" id="GO:0006047">
    <property type="term" value="P:UDP-N-acetylglucosamine metabolic process"/>
    <property type="evidence" value="ECO:0007669"/>
    <property type="project" value="InterPro"/>
</dbReference>
<evidence type="ECO:0000313" key="3">
    <source>
        <dbReference type="Proteomes" id="UP000294614"/>
    </source>
</evidence>
<dbReference type="Gene3D" id="3.40.50.2000">
    <property type="entry name" value="Glycogen Phosphorylase B"/>
    <property type="match status" value="2"/>
</dbReference>
<dbReference type="PANTHER" id="PTHR43174:SF3">
    <property type="entry name" value="UDP-N-ACETYLGLUCOSAMINE 2-EPIMERASE"/>
    <property type="match status" value="1"/>
</dbReference>
<proteinExistence type="predicted"/>
<dbReference type="InterPro" id="IPR020004">
    <property type="entry name" value="UDP-GlcNAc_Epase"/>
</dbReference>
<dbReference type="AlphaFoldDB" id="A0A4R1KE51"/>
<evidence type="ECO:0000259" key="1">
    <source>
        <dbReference type="Pfam" id="PF02350"/>
    </source>
</evidence>
<feature type="domain" description="UDP-N-acetylglucosamine 2-epimerase" evidence="1">
    <location>
        <begin position="27"/>
        <end position="370"/>
    </location>
</feature>
<dbReference type="EMBL" id="SMGG01000003">
    <property type="protein sequence ID" value="TCK62350.1"/>
    <property type="molecule type" value="Genomic_DNA"/>
</dbReference>
<comment type="caution">
    <text evidence="2">The sequence shown here is derived from an EMBL/GenBank/DDBJ whole genome shotgun (WGS) entry which is preliminary data.</text>
</comment>
<dbReference type="CDD" id="cd03786">
    <property type="entry name" value="GTB_UDP-GlcNAc_2-Epimerase"/>
    <property type="match status" value="1"/>
</dbReference>
<dbReference type="PANTHER" id="PTHR43174">
    <property type="entry name" value="UDP-N-ACETYLGLUCOSAMINE 2-EPIMERASE"/>
    <property type="match status" value="1"/>
</dbReference>
<sequence>MSRKKVCVVTGTRAEYGLLYWLMKGIVEDPELELQVIVTGMHMSPEFGLTYMDVEKEFKINKKIEILLSSDTPVGISKSMGLAMVSFCEAYEELRPDILIVLGDRFEIFSAAAAAVPARIPIAHLHGGESTEGVIDEAIRHSITKMSHLHFTATEAYRKRVIQLGESPERVFCVGGMGIENIKRLKLLSKEEFEKSIDFRLTDKNLLVTFHPVTLEQSTAENQFLELLEAISCLENTHTIFTKANSDTDGRIINWLIDEYTAKHSDISVAFNSLGQLRYLSALQFVDAVVGNSSSGLIEAPSFKIGTINIGDRQRGRIKAESVLDCKSEKHDILNAINTLYSEEFQLKLKNVANPYGEECASRNIINIIKKTDLSSILAKKFYDLEFNIGEMLLS</sequence>
<organism evidence="2 3">
    <name type="scientific">Seleniivibrio woodruffii</name>
    <dbReference type="NCBI Taxonomy" id="1078050"/>
    <lineage>
        <taxon>Bacteria</taxon>
        <taxon>Pseudomonadati</taxon>
        <taxon>Deferribacterota</taxon>
        <taxon>Deferribacteres</taxon>
        <taxon>Deferribacterales</taxon>
        <taxon>Geovibrionaceae</taxon>
        <taxon>Seleniivibrio</taxon>
    </lineage>
</organism>
<evidence type="ECO:0000313" key="2">
    <source>
        <dbReference type="EMBL" id="TCK62350.1"/>
    </source>
</evidence>
<dbReference type="GO" id="GO:0004553">
    <property type="term" value="F:hydrolase activity, hydrolyzing O-glycosyl compounds"/>
    <property type="evidence" value="ECO:0007669"/>
    <property type="project" value="InterPro"/>
</dbReference>
<dbReference type="OrthoDB" id="9803238at2"/>
<gene>
    <name evidence="2" type="ORF">C8D98_0875</name>
</gene>
<dbReference type="InterPro" id="IPR029767">
    <property type="entry name" value="WecB-like"/>
</dbReference>
<reference evidence="2 3" key="1">
    <citation type="submission" date="2019-03" db="EMBL/GenBank/DDBJ databases">
        <title>Genomic Encyclopedia of Type Strains, Phase IV (KMG-IV): sequencing the most valuable type-strain genomes for metagenomic binning, comparative biology and taxonomic classification.</title>
        <authorList>
            <person name="Goeker M."/>
        </authorList>
    </citation>
    <scope>NUCLEOTIDE SEQUENCE [LARGE SCALE GENOMIC DNA]</scope>
    <source>
        <strain evidence="2 3">DSM 24984</strain>
    </source>
</reference>
<protein>
    <submittedName>
        <fullName evidence="2">GDP/UDP-N,N'-diacetylbacillosamine 2-epimerase (Hydrolysing)</fullName>
    </submittedName>
</protein>
<dbReference type="SUPFAM" id="SSF53756">
    <property type="entry name" value="UDP-Glycosyltransferase/glycogen phosphorylase"/>
    <property type="match status" value="1"/>
</dbReference>
<name>A0A4R1KE51_9BACT</name>